<accession>A0A2L0UZQ0</accession>
<keyword evidence="2" id="KW-1185">Reference proteome</keyword>
<evidence type="ECO:0000313" key="2">
    <source>
        <dbReference type="Proteomes" id="UP000223025"/>
    </source>
</evidence>
<proteinExistence type="predicted"/>
<protein>
    <recommendedName>
        <fullName evidence="3">Phage protein</fullName>
    </recommendedName>
</protein>
<evidence type="ECO:0008006" key="3">
    <source>
        <dbReference type="Google" id="ProtNLM"/>
    </source>
</evidence>
<name>A0A2L0UZQ0_9CAUD</name>
<dbReference type="GeneID" id="40088227"/>
<reference evidence="1 2" key="1">
    <citation type="submission" date="2017-06" db="EMBL/GenBank/DDBJ databases">
        <authorList>
            <person name="Kim H.J."/>
            <person name="Triplett B.A."/>
        </authorList>
    </citation>
    <scope>NUCLEOTIDE SEQUENCE [LARGE SCALE GENOMIC DNA]</scope>
</reference>
<dbReference type="RefSeq" id="YP_009611889.1">
    <property type="nucleotide sequence ID" value="NC_042013.1"/>
</dbReference>
<organism evidence="1 2">
    <name type="scientific">Agrobacterium phage Atu_ph07</name>
    <dbReference type="NCBI Taxonomy" id="2024264"/>
    <lineage>
        <taxon>Viruses</taxon>
        <taxon>Duplodnaviria</taxon>
        <taxon>Heunggongvirae</taxon>
        <taxon>Uroviricota</taxon>
        <taxon>Caudoviricetes</taxon>
        <taxon>Polybotosvirus</taxon>
        <taxon>Polybotosvirus Atuph07</taxon>
    </lineage>
</organism>
<dbReference type="Proteomes" id="UP000223025">
    <property type="component" value="Segment"/>
</dbReference>
<dbReference type="EMBL" id="MF403008">
    <property type="protein sequence ID" value="AUZ95006.1"/>
    <property type="molecule type" value="Genomic_DNA"/>
</dbReference>
<evidence type="ECO:0000313" key="1">
    <source>
        <dbReference type="EMBL" id="AUZ95006.1"/>
    </source>
</evidence>
<sequence>MGYRDLSDKAREMYTARVNAVMEAGEGSKTKIKEATDALNRFYEEITERANDADNMKDCWNRPFGLHQIRPKHQEFFTAEHWEQVQKLVDMREEIKAMPIVKREAKVNPEQVIRKSVIEMIEKNRENFDIVKATMEALVTFVGDETFVKGVGVQGHYCQNYFGTKWIRYDWYLRGRKVPFNHIMAAIDVIKRERENA</sequence>
<dbReference type="KEGG" id="vg:40088227"/>
<dbReference type="OrthoDB" id="38476at10239"/>